<dbReference type="Proteomes" id="UP000814243">
    <property type="component" value="Unassembled WGS sequence"/>
</dbReference>
<evidence type="ECO:0000256" key="1">
    <source>
        <dbReference type="ARBA" id="ARBA00004651"/>
    </source>
</evidence>
<feature type="transmembrane region" description="Helical" evidence="6">
    <location>
        <begin position="45"/>
        <end position="64"/>
    </location>
</feature>
<protein>
    <submittedName>
        <fullName evidence="7">Uncharacterized protein</fullName>
    </submittedName>
</protein>
<dbReference type="Pfam" id="PF08395">
    <property type="entry name" value="7tm_7"/>
    <property type="match status" value="1"/>
</dbReference>
<evidence type="ECO:0000256" key="5">
    <source>
        <dbReference type="ARBA" id="ARBA00023136"/>
    </source>
</evidence>
<organism evidence="7 8">
    <name type="scientific">Spodoptera exigua</name>
    <name type="common">Beet armyworm</name>
    <name type="synonym">Noctua fulgens</name>
    <dbReference type="NCBI Taxonomy" id="7107"/>
    <lineage>
        <taxon>Eukaryota</taxon>
        <taxon>Metazoa</taxon>
        <taxon>Ecdysozoa</taxon>
        <taxon>Arthropoda</taxon>
        <taxon>Hexapoda</taxon>
        <taxon>Insecta</taxon>
        <taxon>Pterygota</taxon>
        <taxon>Neoptera</taxon>
        <taxon>Endopterygota</taxon>
        <taxon>Lepidoptera</taxon>
        <taxon>Glossata</taxon>
        <taxon>Ditrysia</taxon>
        <taxon>Noctuoidea</taxon>
        <taxon>Noctuidae</taxon>
        <taxon>Amphipyrinae</taxon>
        <taxon>Spodoptera</taxon>
    </lineage>
</organism>
<feature type="transmembrane region" description="Helical" evidence="6">
    <location>
        <begin position="20"/>
        <end position="38"/>
    </location>
</feature>
<evidence type="ECO:0000313" key="7">
    <source>
        <dbReference type="EMBL" id="KAH9635359.1"/>
    </source>
</evidence>
<keyword evidence="3 6" id="KW-0812">Transmembrane</keyword>
<dbReference type="GO" id="GO:0005886">
    <property type="term" value="C:plasma membrane"/>
    <property type="evidence" value="ECO:0007669"/>
    <property type="project" value="UniProtKB-SubCell"/>
</dbReference>
<feature type="transmembrane region" description="Helical" evidence="6">
    <location>
        <begin position="70"/>
        <end position="87"/>
    </location>
</feature>
<proteinExistence type="predicted"/>
<dbReference type="EMBL" id="JACEFF010000561">
    <property type="protein sequence ID" value="KAH9635359.1"/>
    <property type="molecule type" value="Genomic_DNA"/>
</dbReference>
<keyword evidence="5 6" id="KW-0472">Membrane</keyword>
<dbReference type="AlphaFoldDB" id="A0A922SFP0"/>
<gene>
    <name evidence="7" type="ORF">HF086_017925</name>
</gene>
<accession>A0A922SFP0</accession>
<dbReference type="InterPro" id="IPR013604">
    <property type="entry name" value="7TM_chemorcpt"/>
</dbReference>
<evidence type="ECO:0000256" key="3">
    <source>
        <dbReference type="ARBA" id="ARBA00022692"/>
    </source>
</evidence>
<evidence type="ECO:0000256" key="6">
    <source>
        <dbReference type="SAM" id="Phobius"/>
    </source>
</evidence>
<dbReference type="GO" id="GO:0050909">
    <property type="term" value="P:sensory perception of taste"/>
    <property type="evidence" value="ECO:0007669"/>
    <property type="project" value="InterPro"/>
</dbReference>
<reference evidence="7" key="1">
    <citation type="journal article" date="2021" name="G3 (Bethesda)">
        <title>Genome and transcriptome analysis of the beet armyworm Spodoptera exigua reveals targets for pest control. .</title>
        <authorList>
            <person name="Simon S."/>
            <person name="Breeschoten T."/>
            <person name="Jansen H.J."/>
            <person name="Dirks R.P."/>
            <person name="Schranz M.E."/>
            <person name="Ros V.I.D."/>
        </authorList>
    </citation>
    <scope>NUCLEOTIDE SEQUENCE</scope>
    <source>
        <strain evidence="7">TB_SE_WUR_2020</strain>
    </source>
</reference>
<comment type="subcellular location">
    <subcellularLocation>
        <location evidence="1">Cell membrane</location>
        <topology evidence="1">Multi-pass membrane protein</topology>
    </subcellularLocation>
</comment>
<comment type="caution">
    <text evidence="7">The sequence shown here is derived from an EMBL/GenBank/DDBJ whole genome shotgun (WGS) entry which is preliminary data.</text>
</comment>
<evidence type="ECO:0000256" key="2">
    <source>
        <dbReference type="ARBA" id="ARBA00022475"/>
    </source>
</evidence>
<keyword evidence="2" id="KW-1003">Cell membrane</keyword>
<evidence type="ECO:0000313" key="8">
    <source>
        <dbReference type="Proteomes" id="UP000814243"/>
    </source>
</evidence>
<evidence type="ECO:0000256" key="4">
    <source>
        <dbReference type="ARBA" id="ARBA00022989"/>
    </source>
</evidence>
<sequence length="157" mass="18037">MDRVADSLAKDRKPAKSINMTYWLTIILTIITITCAILKTLDFMIVVAHSGPTFVFYIMMSQVLQRTTIAFQYITFFVAITVVVKYTKRLNALITRVQERVQFNDVDSNVKNIIKKEKIQEWAQMYLDLANSCEKVSLCFGRQVLANRNGIAFKTNV</sequence>
<name>A0A922SFP0_SPOEX</name>
<keyword evidence="4 6" id="KW-1133">Transmembrane helix</keyword>